<dbReference type="GO" id="GO:0008270">
    <property type="term" value="F:zinc ion binding"/>
    <property type="evidence" value="ECO:0007669"/>
    <property type="project" value="InterPro"/>
</dbReference>
<evidence type="ECO:0000259" key="7">
    <source>
        <dbReference type="PROSITE" id="PS50048"/>
    </source>
</evidence>
<dbReference type="PROSITE" id="PS00463">
    <property type="entry name" value="ZN2_CY6_FUNGAL_1"/>
    <property type="match status" value="1"/>
</dbReference>
<name>A0A8H6K2Y2_9PEZI</name>
<dbReference type="PANTHER" id="PTHR47660">
    <property type="entry name" value="TRANSCRIPTION FACTOR WITH C2H2 AND ZN(2)-CYS(6) DNA BINDING DOMAIN (EUROFUNG)-RELATED-RELATED"/>
    <property type="match status" value="1"/>
</dbReference>
<keyword evidence="1" id="KW-0479">Metal-binding</keyword>
<protein>
    <recommendedName>
        <fullName evidence="7">Zn(2)-C6 fungal-type domain-containing protein</fullName>
    </recommendedName>
</protein>
<reference evidence="8" key="1">
    <citation type="journal article" date="2020" name="Phytopathology">
        <title>Genome Sequence Resources of Colletotrichum truncatum, C. plurivorum, C. musicola, and C. sojae: Four Species Pathogenic to Soybean (Glycine max).</title>
        <authorList>
            <person name="Rogerio F."/>
            <person name="Boufleur T.R."/>
            <person name="Ciampi-Guillardi M."/>
            <person name="Sukno S.A."/>
            <person name="Thon M.R."/>
            <person name="Massola Junior N.S."/>
            <person name="Baroncelli R."/>
        </authorList>
    </citation>
    <scope>NUCLEOTIDE SEQUENCE</scope>
    <source>
        <strain evidence="8">LFN00145</strain>
    </source>
</reference>
<sequence>MSNSFFERANPPPRRKTCVACTKAKRRCDHGQPVCLRCSRRKIECVYPNAPASRSRGAAARHTPKSTATPIPLEEDPGETLAPAPALEESDSTSLVAWSSQGPDLLPLELGELDDITLDLGFDELLDAEALFDGTLSLPVLSPKPDQMLVPARDGPPMSLAEDMIQSRLQYALDLIKTTPSTMVMENQTPWSHPLLYRAQMPREMQDAQACCALYMAKNQYNAPIILRTIQARAHELLASPLPKTRLDILARLQAILLYQIIRLFDGDISLRASAQHTLSSLEPAALALVPFVKWESSQPETGPSEDFSYSCPTKEAWQEWIVQESMRRTIFFTCFFLVAHQVLVGQVSATGCEERYVFCRSWTMSAHLWNAADVVGFAVAWRERHHFVVDKEAFAEVLRVAGPEDVDAFGRMLMVGALGIEDTRLWFHNRGGSF</sequence>
<evidence type="ECO:0000256" key="4">
    <source>
        <dbReference type="ARBA" id="ARBA00023163"/>
    </source>
</evidence>
<evidence type="ECO:0000313" key="8">
    <source>
        <dbReference type="EMBL" id="KAF6823723.1"/>
    </source>
</evidence>
<feature type="region of interest" description="Disordered" evidence="6">
    <location>
        <begin position="54"/>
        <end position="85"/>
    </location>
</feature>
<proteinExistence type="predicted"/>
<dbReference type="InterPro" id="IPR001138">
    <property type="entry name" value="Zn2Cys6_DnaBD"/>
</dbReference>
<keyword evidence="9" id="KW-1185">Reference proteome</keyword>
<dbReference type="Gene3D" id="4.10.240.10">
    <property type="entry name" value="Zn(2)-C6 fungal-type DNA-binding domain"/>
    <property type="match status" value="1"/>
</dbReference>
<accession>A0A8H6K2Y2</accession>
<evidence type="ECO:0000256" key="6">
    <source>
        <dbReference type="SAM" id="MobiDB-lite"/>
    </source>
</evidence>
<dbReference type="InterPro" id="IPR036864">
    <property type="entry name" value="Zn2-C6_fun-type_DNA-bd_sf"/>
</dbReference>
<dbReference type="CDD" id="cd00067">
    <property type="entry name" value="GAL4"/>
    <property type="match status" value="1"/>
</dbReference>
<keyword evidence="4" id="KW-0804">Transcription</keyword>
<dbReference type="Proteomes" id="UP000654918">
    <property type="component" value="Unassembled WGS sequence"/>
</dbReference>
<feature type="domain" description="Zn(2)-C6 fungal-type" evidence="7">
    <location>
        <begin position="17"/>
        <end position="47"/>
    </location>
</feature>
<dbReference type="SUPFAM" id="SSF57701">
    <property type="entry name" value="Zn2/Cys6 DNA-binding domain"/>
    <property type="match status" value="1"/>
</dbReference>
<evidence type="ECO:0000256" key="1">
    <source>
        <dbReference type="ARBA" id="ARBA00022723"/>
    </source>
</evidence>
<gene>
    <name evidence="8" type="ORF">CPLU01_11263</name>
</gene>
<dbReference type="EMBL" id="WIGO01000207">
    <property type="protein sequence ID" value="KAF6823723.1"/>
    <property type="molecule type" value="Genomic_DNA"/>
</dbReference>
<evidence type="ECO:0000256" key="5">
    <source>
        <dbReference type="ARBA" id="ARBA00023242"/>
    </source>
</evidence>
<keyword evidence="2" id="KW-0862">Zinc</keyword>
<organism evidence="8 9">
    <name type="scientific">Colletotrichum plurivorum</name>
    <dbReference type="NCBI Taxonomy" id="2175906"/>
    <lineage>
        <taxon>Eukaryota</taxon>
        <taxon>Fungi</taxon>
        <taxon>Dikarya</taxon>
        <taxon>Ascomycota</taxon>
        <taxon>Pezizomycotina</taxon>
        <taxon>Sordariomycetes</taxon>
        <taxon>Hypocreomycetidae</taxon>
        <taxon>Glomerellales</taxon>
        <taxon>Glomerellaceae</taxon>
        <taxon>Colletotrichum</taxon>
        <taxon>Colletotrichum orchidearum species complex</taxon>
    </lineage>
</organism>
<evidence type="ECO:0000256" key="3">
    <source>
        <dbReference type="ARBA" id="ARBA00023015"/>
    </source>
</evidence>
<dbReference type="AlphaFoldDB" id="A0A8H6K2Y2"/>
<keyword evidence="5" id="KW-0539">Nucleus</keyword>
<dbReference type="PROSITE" id="PS50048">
    <property type="entry name" value="ZN2_CY6_FUNGAL_2"/>
    <property type="match status" value="1"/>
</dbReference>
<dbReference type="SMART" id="SM00066">
    <property type="entry name" value="GAL4"/>
    <property type="match status" value="1"/>
</dbReference>
<keyword evidence="3" id="KW-0805">Transcription regulation</keyword>
<evidence type="ECO:0000313" key="9">
    <source>
        <dbReference type="Proteomes" id="UP000654918"/>
    </source>
</evidence>
<evidence type="ECO:0000256" key="2">
    <source>
        <dbReference type="ARBA" id="ARBA00022833"/>
    </source>
</evidence>
<comment type="caution">
    <text evidence="8">The sequence shown here is derived from an EMBL/GenBank/DDBJ whole genome shotgun (WGS) entry which is preliminary data.</text>
</comment>
<dbReference type="PANTHER" id="PTHR47660:SF3">
    <property type="entry name" value="FINGER DOMAIN PROTEIN, PUTATIVE (AFU_ORTHOLOGUE AFUA_4G03310)-RELATED"/>
    <property type="match status" value="1"/>
</dbReference>
<dbReference type="Pfam" id="PF00172">
    <property type="entry name" value="Zn_clus"/>
    <property type="match status" value="1"/>
</dbReference>
<dbReference type="GO" id="GO:0000981">
    <property type="term" value="F:DNA-binding transcription factor activity, RNA polymerase II-specific"/>
    <property type="evidence" value="ECO:0007669"/>
    <property type="project" value="InterPro"/>
</dbReference>